<evidence type="ECO:0000313" key="1">
    <source>
        <dbReference type="EMBL" id="KAH3715789.1"/>
    </source>
</evidence>
<dbReference type="InterPro" id="IPR027417">
    <property type="entry name" value="P-loop_NTPase"/>
</dbReference>
<organism evidence="1 2">
    <name type="scientific">Dreissena polymorpha</name>
    <name type="common">Zebra mussel</name>
    <name type="synonym">Mytilus polymorpha</name>
    <dbReference type="NCBI Taxonomy" id="45954"/>
    <lineage>
        <taxon>Eukaryota</taxon>
        <taxon>Metazoa</taxon>
        <taxon>Spiralia</taxon>
        <taxon>Lophotrochozoa</taxon>
        <taxon>Mollusca</taxon>
        <taxon>Bivalvia</taxon>
        <taxon>Autobranchia</taxon>
        <taxon>Heteroconchia</taxon>
        <taxon>Euheterodonta</taxon>
        <taxon>Imparidentia</taxon>
        <taxon>Neoheterodontei</taxon>
        <taxon>Myida</taxon>
        <taxon>Dreissenoidea</taxon>
        <taxon>Dreissenidae</taxon>
        <taxon>Dreissena</taxon>
    </lineage>
</organism>
<accession>A0A9D4HFJ3</accession>
<proteinExistence type="predicted"/>
<name>A0A9D4HFJ3_DREPO</name>
<reference evidence="1" key="1">
    <citation type="journal article" date="2019" name="bioRxiv">
        <title>The Genome of the Zebra Mussel, Dreissena polymorpha: A Resource for Invasive Species Research.</title>
        <authorList>
            <person name="McCartney M.A."/>
            <person name="Auch B."/>
            <person name="Kono T."/>
            <person name="Mallez S."/>
            <person name="Zhang Y."/>
            <person name="Obille A."/>
            <person name="Becker A."/>
            <person name="Abrahante J.E."/>
            <person name="Garbe J."/>
            <person name="Badalamenti J.P."/>
            <person name="Herman A."/>
            <person name="Mangelson H."/>
            <person name="Liachko I."/>
            <person name="Sullivan S."/>
            <person name="Sone E.D."/>
            <person name="Koren S."/>
            <person name="Silverstein K.A.T."/>
            <person name="Beckman K.B."/>
            <person name="Gohl D.M."/>
        </authorList>
    </citation>
    <scope>NUCLEOTIDE SEQUENCE</scope>
    <source>
        <strain evidence="1">Duluth1</strain>
        <tissue evidence="1">Whole animal</tissue>
    </source>
</reference>
<dbReference type="EMBL" id="JAIWYP010000013">
    <property type="protein sequence ID" value="KAH3715789.1"/>
    <property type="molecule type" value="Genomic_DNA"/>
</dbReference>
<dbReference type="Proteomes" id="UP000828390">
    <property type="component" value="Unassembled WGS sequence"/>
</dbReference>
<keyword evidence="2" id="KW-1185">Reference proteome</keyword>
<dbReference type="AlphaFoldDB" id="A0A9D4HFJ3"/>
<sequence length="71" mass="8200">MGKTTFLTELALDWCDAVSEQNPDHTAIFSDVDTLKEFQFLFQISLRDAAEQREVIEMINTQKVQEIYTDA</sequence>
<gene>
    <name evidence="1" type="ORF">DPMN_058502</name>
</gene>
<evidence type="ECO:0000313" key="2">
    <source>
        <dbReference type="Proteomes" id="UP000828390"/>
    </source>
</evidence>
<reference evidence="1" key="2">
    <citation type="submission" date="2020-11" db="EMBL/GenBank/DDBJ databases">
        <authorList>
            <person name="McCartney M.A."/>
            <person name="Auch B."/>
            <person name="Kono T."/>
            <person name="Mallez S."/>
            <person name="Becker A."/>
            <person name="Gohl D.M."/>
            <person name="Silverstein K.A.T."/>
            <person name="Koren S."/>
            <person name="Bechman K.B."/>
            <person name="Herman A."/>
            <person name="Abrahante J.E."/>
            <person name="Garbe J."/>
        </authorList>
    </citation>
    <scope>NUCLEOTIDE SEQUENCE</scope>
    <source>
        <strain evidence="1">Duluth1</strain>
        <tissue evidence="1">Whole animal</tissue>
    </source>
</reference>
<protein>
    <submittedName>
        <fullName evidence="1">Uncharacterized protein</fullName>
    </submittedName>
</protein>
<comment type="caution">
    <text evidence="1">The sequence shown here is derived from an EMBL/GenBank/DDBJ whole genome shotgun (WGS) entry which is preliminary data.</text>
</comment>
<dbReference type="Gene3D" id="3.40.50.300">
    <property type="entry name" value="P-loop containing nucleotide triphosphate hydrolases"/>
    <property type="match status" value="1"/>
</dbReference>